<feature type="domain" description="SGNH hydrolase-type esterase" evidence="2">
    <location>
        <begin position="8"/>
        <end position="183"/>
    </location>
</feature>
<evidence type="ECO:0000256" key="1">
    <source>
        <dbReference type="SAM" id="MobiDB-lite"/>
    </source>
</evidence>
<gene>
    <name evidence="3" type="ORF">OKJ99_41270</name>
</gene>
<organism evidence="3 4">
    <name type="scientific">Streptomyces endophyticus</name>
    <dbReference type="NCBI Taxonomy" id="714166"/>
    <lineage>
        <taxon>Bacteria</taxon>
        <taxon>Bacillati</taxon>
        <taxon>Actinomycetota</taxon>
        <taxon>Actinomycetes</taxon>
        <taxon>Kitasatosporales</taxon>
        <taxon>Streptomycetaceae</taxon>
        <taxon>Streptomyces</taxon>
    </lineage>
</organism>
<name>A0ABU6FIZ5_9ACTN</name>
<dbReference type="InterPro" id="IPR013830">
    <property type="entry name" value="SGNH_hydro"/>
</dbReference>
<dbReference type="InterPro" id="IPR036514">
    <property type="entry name" value="SGNH_hydro_sf"/>
</dbReference>
<dbReference type="SUPFAM" id="SSF52266">
    <property type="entry name" value="SGNH hydrolase"/>
    <property type="match status" value="1"/>
</dbReference>
<dbReference type="Proteomes" id="UP001354931">
    <property type="component" value="Unassembled WGS sequence"/>
</dbReference>
<dbReference type="GO" id="GO:0016787">
    <property type="term" value="F:hydrolase activity"/>
    <property type="evidence" value="ECO:0007669"/>
    <property type="project" value="UniProtKB-KW"/>
</dbReference>
<dbReference type="InterPro" id="IPR053140">
    <property type="entry name" value="GDSL_Rv0518-like"/>
</dbReference>
<feature type="region of interest" description="Disordered" evidence="1">
    <location>
        <begin position="199"/>
        <end position="219"/>
    </location>
</feature>
<accession>A0ABU6FIZ5</accession>
<dbReference type="RefSeq" id="WP_326023714.1">
    <property type="nucleotide sequence ID" value="NZ_JAOZYC010000204.1"/>
</dbReference>
<dbReference type="Gene3D" id="3.40.50.1110">
    <property type="entry name" value="SGNH hydrolase"/>
    <property type="match status" value="1"/>
</dbReference>
<evidence type="ECO:0000259" key="2">
    <source>
        <dbReference type="Pfam" id="PF13472"/>
    </source>
</evidence>
<evidence type="ECO:0000313" key="4">
    <source>
        <dbReference type="Proteomes" id="UP001354931"/>
    </source>
</evidence>
<dbReference type="CDD" id="cd01832">
    <property type="entry name" value="SGNH_hydrolase_like_1"/>
    <property type="match status" value="1"/>
</dbReference>
<dbReference type="PANTHER" id="PTHR43784:SF2">
    <property type="entry name" value="GDSL-LIKE LIPASE_ACYLHYDROLASE, PUTATIVE (AFU_ORTHOLOGUE AFUA_2G00820)-RELATED"/>
    <property type="match status" value="1"/>
</dbReference>
<feature type="non-terminal residue" evidence="3">
    <location>
        <position position="219"/>
    </location>
</feature>
<keyword evidence="4" id="KW-1185">Reference proteome</keyword>
<dbReference type="EMBL" id="JAOZYC010000204">
    <property type="protein sequence ID" value="MEB8343923.1"/>
    <property type="molecule type" value="Genomic_DNA"/>
</dbReference>
<sequence>MKTLRFAALGDSLTEGVGDPVGGGWRGWAALLAEGLAPAEVPVEFRNFAAGGAQTSDVLLRQLPRALAFTPDVASVVVGVNDTLRAAFDLHAVADRLDTVYGAFAERGTVLLTACLPDPGALLGLPGVLARPLARRQRAVNSVVHALSERHGAVHLHAADADWAADRALWSADRLHPGERGHRQFAARFHAVLAAAGEARGPAPDVEPERPAPTRAAGL</sequence>
<comment type="caution">
    <text evidence="3">The sequence shown here is derived from an EMBL/GenBank/DDBJ whole genome shotgun (WGS) entry which is preliminary data.</text>
</comment>
<dbReference type="PANTHER" id="PTHR43784">
    <property type="entry name" value="GDSL-LIKE LIPASE/ACYLHYDROLASE, PUTATIVE (AFU_ORTHOLOGUE AFUA_2G00820)-RELATED"/>
    <property type="match status" value="1"/>
</dbReference>
<proteinExistence type="predicted"/>
<dbReference type="Pfam" id="PF13472">
    <property type="entry name" value="Lipase_GDSL_2"/>
    <property type="match status" value="1"/>
</dbReference>
<reference evidence="3 4" key="1">
    <citation type="submission" date="2022-10" db="EMBL/GenBank/DDBJ databases">
        <authorList>
            <person name="Xie J."/>
            <person name="Shen N."/>
        </authorList>
    </citation>
    <scope>NUCLEOTIDE SEQUENCE [LARGE SCALE GENOMIC DNA]</scope>
    <source>
        <strain evidence="3 4">YIM65594</strain>
    </source>
</reference>
<keyword evidence="3" id="KW-0378">Hydrolase</keyword>
<evidence type="ECO:0000313" key="3">
    <source>
        <dbReference type="EMBL" id="MEB8343923.1"/>
    </source>
</evidence>
<protein>
    <submittedName>
        <fullName evidence="3">SGNH/GDSL hydrolase family protein</fullName>
    </submittedName>
</protein>